<evidence type="ECO:0000256" key="5">
    <source>
        <dbReference type="ARBA" id="ARBA00023136"/>
    </source>
</evidence>
<evidence type="ECO:0000259" key="7">
    <source>
        <dbReference type="Pfam" id="PF00892"/>
    </source>
</evidence>
<protein>
    <submittedName>
        <fullName evidence="8">Integral membrane protein</fullName>
    </submittedName>
</protein>
<accession>A0A6J4NAC3</accession>
<comment type="similarity">
    <text evidence="2">Belongs to the EamA transporter family.</text>
</comment>
<reference evidence="8" key="1">
    <citation type="submission" date="2020-02" db="EMBL/GenBank/DDBJ databases">
        <authorList>
            <person name="Meier V. D."/>
        </authorList>
    </citation>
    <scope>NUCLEOTIDE SEQUENCE</scope>
    <source>
        <strain evidence="8">AVDCRST_MAG15</strain>
    </source>
</reference>
<proteinExistence type="inferred from homology"/>
<feature type="transmembrane region" description="Helical" evidence="6">
    <location>
        <begin position="50"/>
        <end position="71"/>
    </location>
</feature>
<feature type="domain" description="EamA" evidence="7">
    <location>
        <begin position="167"/>
        <end position="301"/>
    </location>
</feature>
<dbReference type="PANTHER" id="PTHR32322:SF2">
    <property type="entry name" value="EAMA DOMAIN-CONTAINING PROTEIN"/>
    <property type="match status" value="1"/>
</dbReference>
<evidence type="ECO:0000256" key="3">
    <source>
        <dbReference type="ARBA" id="ARBA00022692"/>
    </source>
</evidence>
<feature type="domain" description="EamA" evidence="7">
    <location>
        <begin position="22"/>
        <end position="151"/>
    </location>
</feature>
<dbReference type="Pfam" id="PF00892">
    <property type="entry name" value="EamA"/>
    <property type="match status" value="2"/>
</dbReference>
<feature type="transmembrane region" description="Helical" evidence="6">
    <location>
        <begin position="197"/>
        <end position="218"/>
    </location>
</feature>
<feature type="transmembrane region" description="Helical" evidence="6">
    <location>
        <begin position="260"/>
        <end position="279"/>
    </location>
</feature>
<gene>
    <name evidence="8" type="ORF">AVDCRST_MAG15-112</name>
</gene>
<dbReference type="GO" id="GO:0016020">
    <property type="term" value="C:membrane"/>
    <property type="evidence" value="ECO:0007669"/>
    <property type="project" value="UniProtKB-SubCell"/>
</dbReference>
<organism evidence="8">
    <name type="scientific">uncultured Rubellimicrobium sp</name>
    <dbReference type="NCBI Taxonomy" id="543078"/>
    <lineage>
        <taxon>Bacteria</taxon>
        <taxon>Pseudomonadati</taxon>
        <taxon>Pseudomonadota</taxon>
        <taxon>Alphaproteobacteria</taxon>
        <taxon>Rhodobacterales</taxon>
        <taxon>Roseobacteraceae</taxon>
        <taxon>Rubellimicrobium</taxon>
        <taxon>environmental samples</taxon>
    </lineage>
</organism>
<keyword evidence="5 6" id="KW-0472">Membrane</keyword>
<dbReference type="PANTHER" id="PTHR32322">
    <property type="entry name" value="INNER MEMBRANE TRANSPORTER"/>
    <property type="match status" value="1"/>
</dbReference>
<feature type="transmembrane region" description="Helical" evidence="6">
    <location>
        <begin position="107"/>
        <end position="128"/>
    </location>
</feature>
<evidence type="ECO:0000256" key="2">
    <source>
        <dbReference type="ARBA" id="ARBA00007362"/>
    </source>
</evidence>
<evidence type="ECO:0000256" key="6">
    <source>
        <dbReference type="SAM" id="Phobius"/>
    </source>
</evidence>
<dbReference type="InterPro" id="IPR000620">
    <property type="entry name" value="EamA_dom"/>
</dbReference>
<dbReference type="InterPro" id="IPR050638">
    <property type="entry name" value="AA-Vitamin_Transporters"/>
</dbReference>
<evidence type="ECO:0000256" key="4">
    <source>
        <dbReference type="ARBA" id="ARBA00022989"/>
    </source>
</evidence>
<dbReference type="EMBL" id="CADCUU010000002">
    <property type="protein sequence ID" value="CAA9382507.1"/>
    <property type="molecule type" value="Genomic_DNA"/>
</dbReference>
<dbReference type="SUPFAM" id="SSF103481">
    <property type="entry name" value="Multidrug resistance efflux transporter EmrE"/>
    <property type="match status" value="2"/>
</dbReference>
<dbReference type="InterPro" id="IPR037185">
    <property type="entry name" value="EmrE-like"/>
</dbReference>
<feature type="transmembrane region" description="Helical" evidence="6">
    <location>
        <begin position="83"/>
        <end position="101"/>
    </location>
</feature>
<sequence>MTAPLSRTAPARRLPGRREGEGHLAMLLFSALVAGSFSLGARVADVVDPVAFTALRFWVAALVIGAGLGVTGELRLPRAPWRHGVLGVLYALYFVLMFEGLKTAPPVAASAVFTLTPIMAAGFGWLLLRQRFTPRLAAGLALGGAGALWVIFRADLGALLALDLGRGEAIYLGGCVAHALYTPLVARLNRGEGAAEFSLGVVLAGALLLTVLGAPRILATDWAALPALAWITLFYVAVFASAATMVLLQFAALRLPSAKVMAYTYLVPAWVLLWEEALGAAPPPALVLLGVAMTGAALLILLRPERG</sequence>
<feature type="transmembrane region" description="Helical" evidence="6">
    <location>
        <begin position="285"/>
        <end position="302"/>
    </location>
</feature>
<evidence type="ECO:0000313" key="8">
    <source>
        <dbReference type="EMBL" id="CAA9382507.1"/>
    </source>
</evidence>
<name>A0A6J4NAC3_9RHOB</name>
<keyword evidence="4 6" id="KW-1133">Transmembrane helix</keyword>
<feature type="transmembrane region" description="Helical" evidence="6">
    <location>
        <begin position="224"/>
        <end position="248"/>
    </location>
</feature>
<feature type="transmembrane region" description="Helical" evidence="6">
    <location>
        <begin position="168"/>
        <end position="185"/>
    </location>
</feature>
<keyword evidence="3 6" id="KW-0812">Transmembrane</keyword>
<evidence type="ECO:0000256" key="1">
    <source>
        <dbReference type="ARBA" id="ARBA00004141"/>
    </source>
</evidence>
<dbReference type="AlphaFoldDB" id="A0A6J4NAC3"/>
<dbReference type="Gene3D" id="1.10.3730.20">
    <property type="match status" value="1"/>
</dbReference>
<comment type="subcellular location">
    <subcellularLocation>
        <location evidence="1">Membrane</location>
        <topology evidence="1">Multi-pass membrane protein</topology>
    </subcellularLocation>
</comment>
<feature type="transmembrane region" description="Helical" evidence="6">
    <location>
        <begin position="140"/>
        <end position="162"/>
    </location>
</feature>